<proteinExistence type="inferred from homology"/>
<keyword evidence="5" id="KW-1185">Reference proteome</keyword>
<sequence>MRRSQLLDNRTMVSVRSVVDRVGPTLLHALQIPEESPAVGDVVIAEPGNTLAAGDLVLGVAITETPEAAELVKQSAAKGAAAVLLKPPLAAKPSVKRAAKSADIALIEVRPATSWAQLVWLLRTVLDALADESDALEDGGGPGSGDLFRLADAVASVVDAPVTIEDTNSRVLAYSARQDLTDSARVSTIMGRRIPDDVLARFRSRGVFRELSRGRQTIFVPAQRDGTLPRLIVPIRMGGELLGSMWAVVAGPVSDERAAAFADAAPVVALHLLRRRAHTDSQRRVSAELLRAVLEGKASPRKAIAELDLSEEPHRVVVIEVSGGDGRDDEGLRLALLERISQGVGRRPVATELGGMLYAVVPDGDGWAELRAALEALPSSRKGGTPRAAAGSACEIGELATSRAQADEALSLLRAKLVPGRVVVFDEAWTALSLHRGATAASTAKVAELGPLGLLRAHDEAHESGYVDTLYQWLRHPGDPRAAAKELRIHPNTLRYRMRRLLDLVPLDLDDPDVRLALITQLVSLRWS</sequence>
<dbReference type="InterPro" id="IPR051448">
    <property type="entry name" value="CdaR-like_regulators"/>
</dbReference>
<organism evidence="4 5">
    <name type="scientific">Amycolatopsis oliviviridis</name>
    <dbReference type="NCBI Taxonomy" id="1471590"/>
    <lineage>
        <taxon>Bacteria</taxon>
        <taxon>Bacillati</taxon>
        <taxon>Actinomycetota</taxon>
        <taxon>Actinomycetes</taxon>
        <taxon>Pseudonocardiales</taxon>
        <taxon>Pseudonocardiaceae</taxon>
        <taxon>Amycolatopsis</taxon>
    </lineage>
</organism>
<protein>
    <submittedName>
        <fullName evidence="4">PucR family transcriptional regulator</fullName>
    </submittedName>
</protein>
<dbReference type="InterPro" id="IPR042070">
    <property type="entry name" value="PucR_C-HTH_sf"/>
</dbReference>
<reference evidence="5" key="1">
    <citation type="journal article" date="2019" name="Int. J. Syst. Evol. Microbiol.">
        <title>The Global Catalogue of Microorganisms (GCM) 10K type strain sequencing project: providing services to taxonomists for standard genome sequencing and annotation.</title>
        <authorList>
            <consortium name="The Broad Institute Genomics Platform"/>
            <consortium name="The Broad Institute Genome Sequencing Center for Infectious Disease"/>
            <person name="Wu L."/>
            <person name="Ma J."/>
        </authorList>
    </citation>
    <scope>NUCLEOTIDE SEQUENCE [LARGE SCALE GENOMIC DNA]</scope>
    <source>
        <strain evidence="5">CGMCC 4.7683</strain>
    </source>
</reference>
<evidence type="ECO:0000259" key="2">
    <source>
        <dbReference type="Pfam" id="PF13556"/>
    </source>
</evidence>
<accession>A0ABQ3LIC9</accession>
<name>A0ABQ3LIC9_9PSEU</name>
<dbReference type="Proteomes" id="UP000635387">
    <property type="component" value="Unassembled WGS sequence"/>
</dbReference>
<dbReference type="InterPro" id="IPR041522">
    <property type="entry name" value="CdaR_GGDEF"/>
</dbReference>
<evidence type="ECO:0000259" key="3">
    <source>
        <dbReference type="Pfam" id="PF17853"/>
    </source>
</evidence>
<evidence type="ECO:0000313" key="4">
    <source>
        <dbReference type="EMBL" id="GHH16266.1"/>
    </source>
</evidence>
<comment type="similarity">
    <text evidence="1">Belongs to the CdaR family.</text>
</comment>
<feature type="domain" description="PucR C-terminal helix-turn-helix" evidence="2">
    <location>
        <begin position="467"/>
        <end position="519"/>
    </location>
</feature>
<dbReference type="PANTHER" id="PTHR33744">
    <property type="entry name" value="CARBOHYDRATE DIACID REGULATOR"/>
    <property type="match status" value="1"/>
</dbReference>
<dbReference type="EMBL" id="BNAY01000003">
    <property type="protein sequence ID" value="GHH16266.1"/>
    <property type="molecule type" value="Genomic_DNA"/>
</dbReference>
<dbReference type="InterPro" id="IPR029016">
    <property type="entry name" value="GAF-like_dom_sf"/>
</dbReference>
<dbReference type="Pfam" id="PF17853">
    <property type="entry name" value="GGDEF_2"/>
    <property type="match status" value="1"/>
</dbReference>
<gene>
    <name evidence="4" type="ORF">GCM10017790_31680</name>
</gene>
<dbReference type="Pfam" id="PF13556">
    <property type="entry name" value="HTH_30"/>
    <property type="match status" value="1"/>
</dbReference>
<dbReference type="Gene3D" id="3.30.450.40">
    <property type="match status" value="1"/>
</dbReference>
<dbReference type="Gene3D" id="1.10.10.2840">
    <property type="entry name" value="PucR C-terminal helix-turn-helix domain"/>
    <property type="match status" value="1"/>
</dbReference>
<dbReference type="InterPro" id="IPR025736">
    <property type="entry name" value="PucR_C-HTH_dom"/>
</dbReference>
<feature type="domain" description="CdaR GGDEF-like" evidence="3">
    <location>
        <begin position="311"/>
        <end position="411"/>
    </location>
</feature>
<comment type="caution">
    <text evidence="4">The sequence shown here is derived from an EMBL/GenBank/DDBJ whole genome shotgun (WGS) entry which is preliminary data.</text>
</comment>
<dbReference type="PANTHER" id="PTHR33744:SF17">
    <property type="entry name" value="CONSERVED PROTEIN"/>
    <property type="match status" value="1"/>
</dbReference>
<evidence type="ECO:0000256" key="1">
    <source>
        <dbReference type="ARBA" id="ARBA00006754"/>
    </source>
</evidence>
<evidence type="ECO:0000313" key="5">
    <source>
        <dbReference type="Proteomes" id="UP000635387"/>
    </source>
</evidence>